<protein>
    <submittedName>
        <fullName evidence="2">Uncharacterized protein</fullName>
    </submittedName>
</protein>
<evidence type="ECO:0000313" key="2">
    <source>
        <dbReference type="EMBL" id="GBP12334.1"/>
    </source>
</evidence>
<feature type="compositionally biased region" description="Polar residues" evidence="1">
    <location>
        <begin position="99"/>
        <end position="112"/>
    </location>
</feature>
<evidence type="ECO:0000313" key="3">
    <source>
        <dbReference type="Proteomes" id="UP000299102"/>
    </source>
</evidence>
<comment type="caution">
    <text evidence="2">The sequence shown here is derived from an EMBL/GenBank/DDBJ whole genome shotgun (WGS) entry which is preliminary data.</text>
</comment>
<gene>
    <name evidence="2" type="ORF">EVAR_75770_1</name>
</gene>
<reference evidence="2 3" key="1">
    <citation type="journal article" date="2019" name="Commun. Biol.">
        <title>The bagworm genome reveals a unique fibroin gene that provides high tensile strength.</title>
        <authorList>
            <person name="Kono N."/>
            <person name="Nakamura H."/>
            <person name="Ohtoshi R."/>
            <person name="Tomita M."/>
            <person name="Numata K."/>
            <person name="Arakawa K."/>
        </authorList>
    </citation>
    <scope>NUCLEOTIDE SEQUENCE [LARGE SCALE GENOMIC DNA]</scope>
</reference>
<dbReference type="AlphaFoldDB" id="A0A4C1TDW8"/>
<keyword evidence="3" id="KW-1185">Reference proteome</keyword>
<sequence>MKFNTRVPSAAPVCKGYFCWCVWSPLLPGVEGVFVRLLGLRGNRTRVRVPSSGRGVADAACERLPAPRLTLDRQQTDSAVICAVAARSRGENKTLDHPPSSTLPAPGQQSAASDRKLIDEHEIHMDIYKPRQKNLYWREQADGRKKYLTLNISFCLFAEFIVKIGWRELECKITRKLNDNDGFFSGPGAPGLCPAPLMEKTEQSHLARF</sequence>
<accession>A0A4C1TDW8</accession>
<organism evidence="2 3">
    <name type="scientific">Eumeta variegata</name>
    <name type="common">Bagworm moth</name>
    <name type="synonym">Eumeta japonica</name>
    <dbReference type="NCBI Taxonomy" id="151549"/>
    <lineage>
        <taxon>Eukaryota</taxon>
        <taxon>Metazoa</taxon>
        <taxon>Ecdysozoa</taxon>
        <taxon>Arthropoda</taxon>
        <taxon>Hexapoda</taxon>
        <taxon>Insecta</taxon>
        <taxon>Pterygota</taxon>
        <taxon>Neoptera</taxon>
        <taxon>Endopterygota</taxon>
        <taxon>Lepidoptera</taxon>
        <taxon>Glossata</taxon>
        <taxon>Ditrysia</taxon>
        <taxon>Tineoidea</taxon>
        <taxon>Psychidae</taxon>
        <taxon>Oiketicinae</taxon>
        <taxon>Eumeta</taxon>
    </lineage>
</organism>
<feature type="region of interest" description="Disordered" evidence="1">
    <location>
        <begin position="90"/>
        <end position="114"/>
    </location>
</feature>
<name>A0A4C1TDW8_EUMVA</name>
<dbReference type="Proteomes" id="UP000299102">
    <property type="component" value="Unassembled WGS sequence"/>
</dbReference>
<dbReference type="EMBL" id="BGZK01000051">
    <property type="protein sequence ID" value="GBP12334.1"/>
    <property type="molecule type" value="Genomic_DNA"/>
</dbReference>
<proteinExistence type="predicted"/>
<evidence type="ECO:0000256" key="1">
    <source>
        <dbReference type="SAM" id="MobiDB-lite"/>
    </source>
</evidence>